<accession>A0ABR0Z3K3</accession>
<feature type="non-terminal residue" evidence="1">
    <location>
        <position position="207"/>
    </location>
</feature>
<comment type="caution">
    <text evidence="1">The sequence shown here is derived from an EMBL/GenBank/DDBJ whole genome shotgun (WGS) entry which is preliminary data.</text>
</comment>
<protein>
    <recommendedName>
        <fullName evidence="3">Peptidase A2 domain-containing protein</fullName>
    </recommendedName>
</protein>
<name>A0ABR0Z3K3_HUSHU</name>
<dbReference type="Proteomes" id="UP001369086">
    <property type="component" value="Unassembled WGS sequence"/>
</dbReference>
<dbReference type="Gene3D" id="2.40.70.10">
    <property type="entry name" value="Acid Proteases"/>
    <property type="match status" value="1"/>
</dbReference>
<evidence type="ECO:0008006" key="3">
    <source>
        <dbReference type="Google" id="ProtNLM"/>
    </source>
</evidence>
<dbReference type="InterPro" id="IPR001969">
    <property type="entry name" value="Aspartic_peptidase_AS"/>
</dbReference>
<proteinExistence type="predicted"/>
<evidence type="ECO:0000313" key="2">
    <source>
        <dbReference type="Proteomes" id="UP001369086"/>
    </source>
</evidence>
<dbReference type="PROSITE" id="PS00141">
    <property type="entry name" value="ASP_PROTEASE"/>
    <property type="match status" value="1"/>
</dbReference>
<dbReference type="EMBL" id="JAHFZB010000018">
    <property type="protein sequence ID" value="KAK6479254.1"/>
    <property type="molecule type" value="Genomic_DNA"/>
</dbReference>
<dbReference type="SUPFAM" id="SSF50630">
    <property type="entry name" value="Acid proteases"/>
    <property type="match status" value="1"/>
</dbReference>
<dbReference type="Pfam" id="PF13650">
    <property type="entry name" value="Asp_protease_2"/>
    <property type="match status" value="1"/>
</dbReference>
<evidence type="ECO:0000313" key="1">
    <source>
        <dbReference type="EMBL" id="KAK6479254.1"/>
    </source>
</evidence>
<keyword evidence="2" id="KW-1185">Reference proteome</keyword>
<organism evidence="1 2">
    <name type="scientific">Huso huso</name>
    <name type="common">Beluga</name>
    <name type="synonym">Acipenser huso</name>
    <dbReference type="NCBI Taxonomy" id="61971"/>
    <lineage>
        <taxon>Eukaryota</taxon>
        <taxon>Metazoa</taxon>
        <taxon>Chordata</taxon>
        <taxon>Craniata</taxon>
        <taxon>Vertebrata</taxon>
        <taxon>Euteleostomi</taxon>
        <taxon>Actinopterygii</taxon>
        <taxon>Chondrostei</taxon>
        <taxon>Acipenseriformes</taxon>
        <taxon>Acipenseridae</taxon>
        <taxon>Huso</taxon>
    </lineage>
</organism>
<reference evidence="1 2" key="1">
    <citation type="submission" date="2021-05" db="EMBL/GenBank/DDBJ databases">
        <authorList>
            <person name="Zahm M."/>
            <person name="Klopp C."/>
            <person name="Cabau C."/>
            <person name="Kuhl H."/>
            <person name="Suciu R."/>
            <person name="Ciorpac M."/>
            <person name="Holostenco D."/>
            <person name="Gessner J."/>
            <person name="Wuertz S."/>
            <person name="Hohne C."/>
            <person name="Stock M."/>
            <person name="Gislard M."/>
            <person name="Lluch J."/>
            <person name="Milhes M."/>
            <person name="Lampietro C."/>
            <person name="Lopez Roques C."/>
            <person name="Donnadieu C."/>
            <person name="Du K."/>
            <person name="Schartl M."/>
            <person name="Guiguen Y."/>
        </authorList>
    </citation>
    <scope>NUCLEOTIDE SEQUENCE [LARGE SCALE GENOMIC DNA]</scope>
    <source>
        <strain evidence="1">Hh-F2</strain>
        <tissue evidence="1">Blood</tissue>
    </source>
</reference>
<dbReference type="CDD" id="cd00303">
    <property type="entry name" value="retropepsin_like"/>
    <property type="match status" value="1"/>
</dbReference>
<sequence length="207" mass="22804">MEGVIGDSPMVEVLMEGITVPCLLDTGSQVTMLRQSFFEQHFGKHGKYLQDPTAWLSLRAANGLAIPYEGWAVMDIEIGSARIPQRGILVVQDHCLPSTPALLGMNIIQECWEELFQKKQTSKLQGLTCLNDSGRKAWGQVLKVCAKRAGFADKIGRVGFVRTTNRFPLKIPGFSDMLIRGRARAGPGGQDYSCLVEPLVEQQSLLV</sequence>
<dbReference type="InterPro" id="IPR021109">
    <property type="entry name" value="Peptidase_aspartic_dom_sf"/>
</dbReference>
<gene>
    <name evidence="1" type="ORF">HHUSO_G19953</name>
</gene>